<accession>A0A2V0NLP9</accession>
<dbReference type="Gene3D" id="1.10.4080.10">
    <property type="entry name" value="ADP-ribosylation/Crystallin J1"/>
    <property type="match status" value="1"/>
</dbReference>
<dbReference type="AlphaFoldDB" id="A0A2V0NLP9"/>
<evidence type="ECO:0000313" key="2">
    <source>
        <dbReference type="Proteomes" id="UP000247498"/>
    </source>
</evidence>
<protein>
    <recommendedName>
        <fullName evidence="3">ADP-ribosylglycohydrolase</fullName>
    </recommendedName>
</protein>
<reference evidence="1 2" key="1">
    <citation type="journal article" date="2018" name="Sci. Rep.">
        <title>Raphidocelis subcapitata (=Pseudokirchneriella subcapitata) provides an insight into genome evolution and environmental adaptations in the Sphaeropleales.</title>
        <authorList>
            <person name="Suzuki S."/>
            <person name="Yamaguchi H."/>
            <person name="Nakajima N."/>
            <person name="Kawachi M."/>
        </authorList>
    </citation>
    <scope>NUCLEOTIDE SEQUENCE [LARGE SCALE GENOMIC DNA]</scope>
    <source>
        <strain evidence="1 2">NIES-35</strain>
    </source>
</reference>
<dbReference type="SUPFAM" id="SSF101478">
    <property type="entry name" value="ADP-ribosylglycohydrolase"/>
    <property type="match status" value="1"/>
</dbReference>
<name>A0A2V0NLP9_9CHLO</name>
<proteinExistence type="predicted"/>
<dbReference type="OrthoDB" id="547734at2759"/>
<dbReference type="InterPro" id="IPR036705">
    <property type="entry name" value="Ribosyl_crysJ1_sf"/>
</dbReference>
<dbReference type="Pfam" id="PF03747">
    <property type="entry name" value="ADP_ribosyl_GH"/>
    <property type="match status" value="1"/>
</dbReference>
<dbReference type="STRING" id="307507.A0A2V0NLP9"/>
<gene>
    <name evidence="1" type="ORF">Rsub_01063</name>
</gene>
<dbReference type="InParanoid" id="A0A2V0NLP9"/>
<dbReference type="EMBL" id="BDRX01000004">
    <property type="protein sequence ID" value="GBF88351.1"/>
    <property type="molecule type" value="Genomic_DNA"/>
</dbReference>
<dbReference type="PANTHER" id="PTHR16222:SF17">
    <property type="entry name" value="SELENOPROTEIN J"/>
    <property type="match status" value="1"/>
</dbReference>
<dbReference type="InterPro" id="IPR005502">
    <property type="entry name" value="Ribosyl_crysJ1"/>
</dbReference>
<keyword evidence="2" id="KW-1185">Reference proteome</keyword>
<dbReference type="PANTHER" id="PTHR16222">
    <property type="entry name" value="ADP-RIBOSYLGLYCOHYDROLASE"/>
    <property type="match status" value="1"/>
</dbReference>
<dbReference type="Proteomes" id="UP000247498">
    <property type="component" value="Unassembled WGS sequence"/>
</dbReference>
<evidence type="ECO:0008006" key="3">
    <source>
        <dbReference type="Google" id="ProtNLM"/>
    </source>
</evidence>
<sequence length="363" mass="36891">MQLLQRRAPFVAASRTSAAARTRRAATTTAAALAHPAASAGSGMSEAGARRKGAILGAIVADAATMPLHWVYKPEVMADLLKSKGRESTPEFYDPPSCPFYQMPLGTLSPYGAEVAALLGYMDARGPARGVEGSSWAACLASYFTDTYPGYRNKSVKTLITNLEAGQAYPACGDPTDTQANMLCKLPPVVARFAGSPEQLAPAVEAAVRAQQAGDEAVEYGLAAAKILEKVVLGDTVKEAMDWAASAPEIPERVRGLVSAAAAAADGPEPFLKVATGFGVACSMPGALQGALAAARRAGADFEGGVRANLLAGGDNCSRGCYVGALLGAAAGGAPAGWVAKVAGGEGYEAAAQRVAEAGAAQQ</sequence>
<organism evidence="1 2">
    <name type="scientific">Raphidocelis subcapitata</name>
    <dbReference type="NCBI Taxonomy" id="307507"/>
    <lineage>
        <taxon>Eukaryota</taxon>
        <taxon>Viridiplantae</taxon>
        <taxon>Chlorophyta</taxon>
        <taxon>core chlorophytes</taxon>
        <taxon>Chlorophyceae</taxon>
        <taxon>CS clade</taxon>
        <taxon>Sphaeropleales</taxon>
        <taxon>Selenastraceae</taxon>
        <taxon>Raphidocelis</taxon>
    </lineage>
</organism>
<comment type="caution">
    <text evidence="1">The sequence shown here is derived from an EMBL/GenBank/DDBJ whole genome shotgun (WGS) entry which is preliminary data.</text>
</comment>
<evidence type="ECO:0000313" key="1">
    <source>
        <dbReference type="EMBL" id="GBF88351.1"/>
    </source>
</evidence>
<dbReference type="InterPro" id="IPR050792">
    <property type="entry name" value="ADP-ribosylglycohydrolase"/>
</dbReference>